<proteinExistence type="predicted"/>
<gene>
    <name evidence="3" type="ORF">ATK78_1013</name>
</gene>
<dbReference type="Pfam" id="PF13628">
    <property type="entry name" value="DUF4142"/>
    <property type="match status" value="1"/>
</dbReference>
<dbReference type="Proteomes" id="UP000295620">
    <property type="component" value="Unassembled WGS sequence"/>
</dbReference>
<dbReference type="PANTHER" id="PTHR38593">
    <property type="entry name" value="BLR2558 PROTEIN"/>
    <property type="match status" value="1"/>
</dbReference>
<dbReference type="InterPro" id="IPR025419">
    <property type="entry name" value="DUF4142"/>
</dbReference>
<keyword evidence="4" id="KW-1185">Reference proteome</keyword>
<organism evidence="3 4">
    <name type="scientific">Pedobacter metabolipauper</name>
    <dbReference type="NCBI Taxonomy" id="425513"/>
    <lineage>
        <taxon>Bacteria</taxon>
        <taxon>Pseudomonadati</taxon>
        <taxon>Bacteroidota</taxon>
        <taxon>Sphingobacteriia</taxon>
        <taxon>Sphingobacteriales</taxon>
        <taxon>Sphingobacteriaceae</taxon>
        <taxon>Pedobacter</taxon>
    </lineage>
</organism>
<evidence type="ECO:0000259" key="2">
    <source>
        <dbReference type="Pfam" id="PF13628"/>
    </source>
</evidence>
<dbReference type="PANTHER" id="PTHR38593:SF1">
    <property type="entry name" value="BLR2558 PROTEIN"/>
    <property type="match status" value="1"/>
</dbReference>
<evidence type="ECO:0000256" key="1">
    <source>
        <dbReference type="SAM" id="SignalP"/>
    </source>
</evidence>
<sequence>MKNKTLVALLFASAIGMQACNSSKNDSNATDSSITDSGSVISATDTLPVADSLAVTDSLTRDPGKYPTEFMTQAAIGGMMEIAAAKVAQKNAADPKVKEFAALMIKDHTAASNELSGIARSKEFSLPSTLPAKEQMHLDEMKKLSGADFDKHYMDMMVNDHKKTVDLFKSAKSLSDADLMLFATKTLKTIELHNRMAEDLNGLIKAK</sequence>
<dbReference type="InterPro" id="IPR012347">
    <property type="entry name" value="Ferritin-like"/>
</dbReference>
<dbReference type="PROSITE" id="PS51257">
    <property type="entry name" value="PROKAR_LIPOPROTEIN"/>
    <property type="match status" value="1"/>
</dbReference>
<comment type="caution">
    <text evidence="3">The sequence shown here is derived from an EMBL/GenBank/DDBJ whole genome shotgun (WGS) entry which is preliminary data.</text>
</comment>
<feature type="chain" id="PRO_5020780516" evidence="1">
    <location>
        <begin position="20"/>
        <end position="207"/>
    </location>
</feature>
<dbReference type="Gene3D" id="1.20.1260.10">
    <property type="match status" value="1"/>
</dbReference>
<dbReference type="RefSeq" id="WP_133574920.1">
    <property type="nucleotide sequence ID" value="NZ_SNYC01000003.1"/>
</dbReference>
<accession>A0A4V3D1N9</accession>
<dbReference type="OrthoDB" id="883203at2"/>
<evidence type="ECO:0000313" key="4">
    <source>
        <dbReference type="Proteomes" id="UP000295620"/>
    </source>
</evidence>
<dbReference type="EMBL" id="SNYC01000003">
    <property type="protein sequence ID" value="TDQ11883.1"/>
    <property type="molecule type" value="Genomic_DNA"/>
</dbReference>
<reference evidence="3 4" key="1">
    <citation type="submission" date="2019-03" db="EMBL/GenBank/DDBJ databases">
        <title>Genomic Encyclopedia of Archaeal and Bacterial Type Strains, Phase II (KMG-II): from individual species to whole genera.</title>
        <authorList>
            <person name="Goeker M."/>
        </authorList>
    </citation>
    <scope>NUCLEOTIDE SEQUENCE [LARGE SCALE GENOMIC DNA]</scope>
    <source>
        <strain evidence="3 4">DSM 19035</strain>
    </source>
</reference>
<feature type="domain" description="DUF4142" evidence="2">
    <location>
        <begin position="68"/>
        <end position="200"/>
    </location>
</feature>
<feature type="signal peptide" evidence="1">
    <location>
        <begin position="1"/>
        <end position="19"/>
    </location>
</feature>
<evidence type="ECO:0000313" key="3">
    <source>
        <dbReference type="EMBL" id="TDQ11883.1"/>
    </source>
</evidence>
<protein>
    <submittedName>
        <fullName evidence="3">Putative membrane protein</fullName>
    </submittedName>
</protein>
<keyword evidence="1" id="KW-0732">Signal</keyword>
<dbReference type="AlphaFoldDB" id="A0A4V3D1N9"/>
<name>A0A4V3D1N9_9SPHI</name>